<evidence type="ECO:0000313" key="1">
    <source>
        <dbReference type="EMBL" id="JAD23894.1"/>
    </source>
</evidence>
<reference evidence="1" key="2">
    <citation type="journal article" date="2015" name="Data Brief">
        <title>Shoot transcriptome of the giant reed, Arundo donax.</title>
        <authorList>
            <person name="Barrero R.A."/>
            <person name="Guerrero F.D."/>
            <person name="Moolhuijzen P."/>
            <person name="Goolsby J.A."/>
            <person name="Tidwell J."/>
            <person name="Bellgard S.E."/>
            <person name="Bellgard M.I."/>
        </authorList>
    </citation>
    <scope>NUCLEOTIDE SEQUENCE</scope>
    <source>
        <tissue evidence="1">Shoot tissue taken approximately 20 cm above the soil surface</tissue>
    </source>
</reference>
<name>A0A0A8YDC8_ARUDO</name>
<proteinExistence type="predicted"/>
<organism evidence="1">
    <name type="scientific">Arundo donax</name>
    <name type="common">Giant reed</name>
    <name type="synonym">Donax arundinaceus</name>
    <dbReference type="NCBI Taxonomy" id="35708"/>
    <lineage>
        <taxon>Eukaryota</taxon>
        <taxon>Viridiplantae</taxon>
        <taxon>Streptophyta</taxon>
        <taxon>Embryophyta</taxon>
        <taxon>Tracheophyta</taxon>
        <taxon>Spermatophyta</taxon>
        <taxon>Magnoliopsida</taxon>
        <taxon>Liliopsida</taxon>
        <taxon>Poales</taxon>
        <taxon>Poaceae</taxon>
        <taxon>PACMAD clade</taxon>
        <taxon>Arundinoideae</taxon>
        <taxon>Arundineae</taxon>
        <taxon>Arundo</taxon>
    </lineage>
</organism>
<sequence>MYNHKRCNVSRGLFWFCHRRIFIRTSSTSKSVKMDLKDWNIPKNYPWIGAHGS</sequence>
<protein>
    <submittedName>
        <fullName evidence="1">Uncharacterized protein</fullName>
    </submittedName>
</protein>
<dbReference type="EMBL" id="GBRH01274001">
    <property type="protein sequence ID" value="JAD23894.1"/>
    <property type="molecule type" value="Transcribed_RNA"/>
</dbReference>
<dbReference type="AlphaFoldDB" id="A0A0A8YDC8"/>
<accession>A0A0A8YDC8</accession>
<reference evidence="1" key="1">
    <citation type="submission" date="2014-09" db="EMBL/GenBank/DDBJ databases">
        <authorList>
            <person name="Magalhaes I.L.F."/>
            <person name="Oliveira U."/>
            <person name="Santos F.R."/>
            <person name="Vidigal T.H.D.A."/>
            <person name="Brescovit A.D."/>
            <person name="Santos A.J."/>
        </authorList>
    </citation>
    <scope>NUCLEOTIDE SEQUENCE</scope>
    <source>
        <tissue evidence="1">Shoot tissue taken approximately 20 cm above the soil surface</tissue>
    </source>
</reference>